<keyword evidence="6 13" id="KW-0963">Cytoplasm</keyword>
<keyword evidence="9 13" id="KW-0333">Golgi apparatus</keyword>
<dbReference type="eggNOG" id="KOG3081">
    <property type="taxonomic scope" value="Eukaryota"/>
</dbReference>
<dbReference type="GO" id="GO:0030126">
    <property type="term" value="C:COPI vesicle coat"/>
    <property type="evidence" value="ECO:0000318"/>
    <property type="project" value="GO_Central"/>
</dbReference>
<dbReference type="EMBL" id="GL377568">
    <property type="protein sequence ID" value="EFJ35189.1"/>
    <property type="molecule type" value="Genomic_DNA"/>
</dbReference>
<dbReference type="FunFam" id="1.25.40.10:FF:000140">
    <property type="entry name" value="Coatomer subunit epsilon"/>
    <property type="match status" value="1"/>
</dbReference>
<name>D8QYE6_SELML</name>
<evidence type="ECO:0000256" key="3">
    <source>
        <dbReference type="ARBA" id="ARBA00008827"/>
    </source>
</evidence>
<gene>
    <name evidence="14" type="ORF">SELMODRAFT_166040</name>
</gene>
<dbReference type="PIRSF" id="PIRSF016478">
    <property type="entry name" value="Coatomer_esu"/>
    <property type="match status" value="1"/>
</dbReference>
<comment type="similarity">
    <text evidence="3 13">Belongs to the COPE family.</text>
</comment>
<dbReference type="GO" id="GO:0006890">
    <property type="term" value="P:retrograde vesicle-mediated transport, Golgi to endoplasmic reticulum"/>
    <property type="evidence" value="ECO:0007669"/>
    <property type="project" value="UniProtKB-UniRule"/>
</dbReference>
<dbReference type="Gramene" id="EFJ35189">
    <property type="protein sequence ID" value="EFJ35189"/>
    <property type="gene ID" value="SELMODRAFT_166040"/>
</dbReference>
<evidence type="ECO:0000256" key="4">
    <source>
        <dbReference type="ARBA" id="ARBA00011775"/>
    </source>
</evidence>
<evidence type="ECO:0000256" key="9">
    <source>
        <dbReference type="ARBA" id="ARBA00023034"/>
    </source>
</evidence>
<keyword evidence="10 13" id="KW-0472">Membrane</keyword>
<evidence type="ECO:0000313" key="15">
    <source>
        <dbReference type="Proteomes" id="UP000001514"/>
    </source>
</evidence>
<dbReference type="OrthoDB" id="310217at2759"/>
<dbReference type="KEGG" id="smo:SELMODRAFT_166040"/>
<evidence type="ECO:0000256" key="5">
    <source>
        <dbReference type="ARBA" id="ARBA00022448"/>
    </source>
</evidence>
<keyword evidence="5 13" id="KW-0813">Transport</keyword>
<dbReference type="PANTHER" id="PTHR10805">
    <property type="entry name" value="COATOMER SUBUNIT EPSILON"/>
    <property type="match status" value="1"/>
</dbReference>
<dbReference type="Proteomes" id="UP000001514">
    <property type="component" value="Unassembled WGS sequence"/>
</dbReference>
<dbReference type="GO" id="GO:0000139">
    <property type="term" value="C:Golgi membrane"/>
    <property type="evidence" value="ECO:0007669"/>
    <property type="project" value="UniProtKB-SubCell"/>
</dbReference>
<evidence type="ECO:0000256" key="1">
    <source>
        <dbReference type="ARBA" id="ARBA00004255"/>
    </source>
</evidence>
<dbReference type="PANTHER" id="PTHR10805:SF0">
    <property type="entry name" value="COATOMER SUBUNIT EPSILON"/>
    <property type="match status" value="1"/>
</dbReference>
<dbReference type="Pfam" id="PF04733">
    <property type="entry name" value="Coatomer_E"/>
    <property type="match status" value="1"/>
</dbReference>
<comment type="function">
    <text evidence="12 13">The coatomer is a cytosolic protein complex that binds to dilysine motifs and reversibly associates with Golgi non-clathrin-coated vesicles, which further mediate biosynthetic protein transport from the ER, via the Golgi up to the trans Golgi network. The coatomer complex is required for budding from Golgi membranes, and is essential for the retrograde Golgi-to-ER transport of dilysine-tagged proteins.</text>
</comment>
<comment type="subunit">
    <text evidence="4">Oligomeric complex that consists of at least the alpha, beta, beta', gamma, delta, epsilon and zeta subunits.</text>
</comment>
<protein>
    <recommendedName>
        <fullName evidence="13">Coatomer subunit epsilon</fullName>
    </recommendedName>
</protein>
<dbReference type="InterPro" id="IPR006822">
    <property type="entry name" value="Coatomer_esu"/>
</dbReference>
<reference evidence="14 15" key="1">
    <citation type="journal article" date="2011" name="Science">
        <title>The Selaginella genome identifies genetic changes associated with the evolution of vascular plants.</title>
        <authorList>
            <person name="Banks J.A."/>
            <person name="Nishiyama T."/>
            <person name="Hasebe M."/>
            <person name="Bowman J.L."/>
            <person name="Gribskov M."/>
            <person name="dePamphilis C."/>
            <person name="Albert V.A."/>
            <person name="Aono N."/>
            <person name="Aoyama T."/>
            <person name="Ambrose B.A."/>
            <person name="Ashton N.W."/>
            <person name="Axtell M.J."/>
            <person name="Barker E."/>
            <person name="Barker M.S."/>
            <person name="Bennetzen J.L."/>
            <person name="Bonawitz N.D."/>
            <person name="Chapple C."/>
            <person name="Cheng C."/>
            <person name="Correa L.G."/>
            <person name="Dacre M."/>
            <person name="DeBarry J."/>
            <person name="Dreyer I."/>
            <person name="Elias M."/>
            <person name="Engstrom E.M."/>
            <person name="Estelle M."/>
            <person name="Feng L."/>
            <person name="Finet C."/>
            <person name="Floyd S.K."/>
            <person name="Frommer W.B."/>
            <person name="Fujita T."/>
            <person name="Gramzow L."/>
            <person name="Gutensohn M."/>
            <person name="Harholt J."/>
            <person name="Hattori M."/>
            <person name="Heyl A."/>
            <person name="Hirai T."/>
            <person name="Hiwatashi Y."/>
            <person name="Ishikawa M."/>
            <person name="Iwata M."/>
            <person name="Karol K.G."/>
            <person name="Koehler B."/>
            <person name="Kolukisaoglu U."/>
            <person name="Kubo M."/>
            <person name="Kurata T."/>
            <person name="Lalonde S."/>
            <person name="Li K."/>
            <person name="Li Y."/>
            <person name="Litt A."/>
            <person name="Lyons E."/>
            <person name="Manning G."/>
            <person name="Maruyama T."/>
            <person name="Michael T.P."/>
            <person name="Mikami K."/>
            <person name="Miyazaki S."/>
            <person name="Morinaga S."/>
            <person name="Murata T."/>
            <person name="Mueller-Roeber B."/>
            <person name="Nelson D.R."/>
            <person name="Obara M."/>
            <person name="Oguri Y."/>
            <person name="Olmstead R.G."/>
            <person name="Onodera N."/>
            <person name="Petersen B.L."/>
            <person name="Pils B."/>
            <person name="Prigge M."/>
            <person name="Rensing S.A."/>
            <person name="Riano-Pachon D.M."/>
            <person name="Roberts A.W."/>
            <person name="Sato Y."/>
            <person name="Scheller H.V."/>
            <person name="Schulz B."/>
            <person name="Schulz C."/>
            <person name="Shakirov E.V."/>
            <person name="Shibagaki N."/>
            <person name="Shinohara N."/>
            <person name="Shippen D.E."/>
            <person name="Soerensen I."/>
            <person name="Sotooka R."/>
            <person name="Sugimoto N."/>
            <person name="Sugita M."/>
            <person name="Sumikawa N."/>
            <person name="Tanurdzic M."/>
            <person name="Theissen G."/>
            <person name="Ulvskov P."/>
            <person name="Wakazuki S."/>
            <person name="Weng J.K."/>
            <person name="Willats W.W."/>
            <person name="Wipf D."/>
            <person name="Wolf P.G."/>
            <person name="Yang L."/>
            <person name="Zimmer A.D."/>
            <person name="Zhu Q."/>
            <person name="Mitros T."/>
            <person name="Hellsten U."/>
            <person name="Loque D."/>
            <person name="Otillar R."/>
            <person name="Salamov A."/>
            <person name="Schmutz J."/>
            <person name="Shapiro H."/>
            <person name="Lindquist E."/>
            <person name="Lucas S."/>
            <person name="Rokhsar D."/>
            <person name="Grigoriev I.V."/>
        </authorList>
    </citation>
    <scope>NUCLEOTIDE SEQUENCE [LARGE SCALE GENOMIC DNA]</scope>
</reference>
<dbReference type="InterPro" id="IPR011990">
    <property type="entry name" value="TPR-like_helical_dom_sf"/>
</dbReference>
<sequence length="283" mass="31742">MALFFVKNNFFLGAYQEAINAAGKLKGLSDQEAAERDYFVYRSYISCGLYQIVIDEIKSSTSALEAVRLLATYFLGEKESAKSSLKDLLADPLVASNNDVLLIAGIIHAHEQDYNEALKYTHAGETLELCALNIHMYLKLNRPERAEQQLKVMQRIDEDHTLTQLANAWVNLALGGSKIQEASYIFQELSEKYSWTVPLMNGRAVCHMHMGQFDDAEQLLLDALLKDNKDADTLANLIVCCLHLGKSTTRHMSQLKSLQPDHPTIQRQVAAETMFQQALQAMG</sequence>
<keyword evidence="15" id="KW-1185">Reference proteome</keyword>
<dbReference type="GO" id="GO:0006891">
    <property type="term" value="P:intra-Golgi vesicle-mediated transport"/>
    <property type="evidence" value="ECO:0000318"/>
    <property type="project" value="GO_Central"/>
</dbReference>
<evidence type="ECO:0000256" key="10">
    <source>
        <dbReference type="ARBA" id="ARBA00023136"/>
    </source>
</evidence>
<evidence type="ECO:0000256" key="11">
    <source>
        <dbReference type="ARBA" id="ARBA00023329"/>
    </source>
</evidence>
<dbReference type="GO" id="GO:0006888">
    <property type="term" value="P:endoplasmic reticulum to Golgi vesicle-mediated transport"/>
    <property type="evidence" value="ECO:0000318"/>
    <property type="project" value="GO_Central"/>
</dbReference>
<evidence type="ECO:0000256" key="8">
    <source>
        <dbReference type="ARBA" id="ARBA00022927"/>
    </source>
</evidence>
<dbReference type="HOGENOM" id="CLU_049363_0_0_1"/>
<dbReference type="GO" id="GO:0005198">
    <property type="term" value="F:structural molecule activity"/>
    <property type="evidence" value="ECO:0007669"/>
    <property type="project" value="UniProtKB-UniRule"/>
</dbReference>
<evidence type="ECO:0000313" key="14">
    <source>
        <dbReference type="EMBL" id="EFJ35189.1"/>
    </source>
</evidence>
<dbReference type="InParanoid" id="D8QYE6"/>
<evidence type="ECO:0000256" key="13">
    <source>
        <dbReference type="PIRNR" id="PIRNR016478"/>
    </source>
</evidence>
<dbReference type="AlphaFoldDB" id="D8QYE6"/>
<evidence type="ECO:0000256" key="6">
    <source>
        <dbReference type="ARBA" id="ARBA00022490"/>
    </source>
</evidence>
<accession>D8QYE6</accession>
<dbReference type="SUPFAM" id="SSF48452">
    <property type="entry name" value="TPR-like"/>
    <property type="match status" value="1"/>
</dbReference>
<dbReference type="OMA" id="SWVGMRE"/>
<dbReference type="FunCoup" id="D8QYE6">
    <property type="interactions" value="4887"/>
</dbReference>
<comment type="subcellular location">
    <subcellularLocation>
        <location evidence="2">Cytoplasmic vesicle</location>
        <location evidence="2">COPI-coated vesicle membrane</location>
        <topology evidence="2">Peripheral membrane protein</topology>
        <orientation evidence="2">Cytoplasmic side</orientation>
    </subcellularLocation>
    <subcellularLocation>
        <location evidence="1">Golgi apparatus membrane</location>
        <topology evidence="1">Peripheral membrane protein</topology>
        <orientation evidence="1">Cytoplasmic side</orientation>
    </subcellularLocation>
</comment>
<dbReference type="Gene3D" id="1.25.40.10">
    <property type="entry name" value="Tetratricopeptide repeat domain"/>
    <property type="match status" value="1"/>
</dbReference>
<organism evidence="15">
    <name type="scientific">Selaginella moellendorffii</name>
    <name type="common">Spikemoss</name>
    <dbReference type="NCBI Taxonomy" id="88036"/>
    <lineage>
        <taxon>Eukaryota</taxon>
        <taxon>Viridiplantae</taxon>
        <taxon>Streptophyta</taxon>
        <taxon>Embryophyta</taxon>
        <taxon>Tracheophyta</taxon>
        <taxon>Lycopodiopsida</taxon>
        <taxon>Selaginellales</taxon>
        <taxon>Selaginellaceae</taxon>
        <taxon>Selaginella</taxon>
    </lineage>
</organism>
<proteinExistence type="inferred from homology"/>
<evidence type="ECO:0000256" key="7">
    <source>
        <dbReference type="ARBA" id="ARBA00022892"/>
    </source>
</evidence>
<keyword evidence="11 13" id="KW-0968">Cytoplasmic vesicle</keyword>
<keyword evidence="7 13" id="KW-0931">ER-Golgi transport</keyword>
<evidence type="ECO:0000256" key="12">
    <source>
        <dbReference type="ARBA" id="ARBA00025582"/>
    </source>
</evidence>
<keyword evidence="8 13" id="KW-0653">Protein transport</keyword>
<dbReference type="GO" id="GO:0015031">
    <property type="term" value="P:protein transport"/>
    <property type="evidence" value="ECO:0007669"/>
    <property type="project" value="UniProtKB-UniRule"/>
</dbReference>
<evidence type="ECO:0000256" key="2">
    <source>
        <dbReference type="ARBA" id="ARBA00004347"/>
    </source>
</evidence>
<dbReference type="STRING" id="88036.D8QYE6"/>